<feature type="compositionally biased region" description="Acidic residues" evidence="1">
    <location>
        <begin position="682"/>
        <end position="708"/>
    </location>
</feature>
<feature type="compositionally biased region" description="Low complexity" evidence="1">
    <location>
        <begin position="132"/>
        <end position="141"/>
    </location>
</feature>
<dbReference type="InterPro" id="IPR024761">
    <property type="entry name" value="TFIIIC_delta_N"/>
</dbReference>
<dbReference type="GO" id="GO:0006384">
    <property type="term" value="P:transcription initiation at RNA polymerase III promoter"/>
    <property type="evidence" value="ECO:0007669"/>
    <property type="project" value="InterPro"/>
</dbReference>
<evidence type="ECO:0000313" key="4">
    <source>
        <dbReference type="EMBL" id="KAK0715052.1"/>
    </source>
</evidence>
<dbReference type="Pfam" id="PF12657">
    <property type="entry name" value="TFIIIC_delta"/>
    <property type="match status" value="1"/>
</dbReference>
<name>A0AA40AFT3_9PEZI</name>
<evidence type="ECO:0000313" key="5">
    <source>
        <dbReference type="Proteomes" id="UP001172102"/>
    </source>
</evidence>
<feature type="region of interest" description="Disordered" evidence="1">
    <location>
        <begin position="124"/>
        <end position="157"/>
    </location>
</feature>
<feature type="compositionally biased region" description="Low complexity" evidence="1">
    <location>
        <begin position="413"/>
        <end position="425"/>
    </location>
</feature>
<dbReference type="PANTHER" id="PTHR15496">
    <property type="entry name" value="GENERAL TRANSCRIPTION FACTOR 3C POLYPEPTIDE 4 FAMILY"/>
    <property type="match status" value="1"/>
</dbReference>
<organism evidence="4 5">
    <name type="scientific">Lasiosphaeris hirsuta</name>
    <dbReference type="NCBI Taxonomy" id="260670"/>
    <lineage>
        <taxon>Eukaryota</taxon>
        <taxon>Fungi</taxon>
        <taxon>Dikarya</taxon>
        <taxon>Ascomycota</taxon>
        <taxon>Pezizomycotina</taxon>
        <taxon>Sordariomycetes</taxon>
        <taxon>Sordariomycetidae</taxon>
        <taxon>Sordariales</taxon>
        <taxon>Lasiosphaeriaceae</taxon>
        <taxon>Lasiosphaeris</taxon>
    </lineage>
</organism>
<reference evidence="4" key="1">
    <citation type="submission" date="2023-06" db="EMBL/GenBank/DDBJ databases">
        <title>Genome-scale phylogeny and comparative genomics of the fungal order Sordariales.</title>
        <authorList>
            <consortium name="Lawrence Berkeley National Laboratory"/>
            <person name="Hensen N."/>
            <person name="Bonometti L."/>
            <person name="Westerberg I."/>
            <person name="Brannstrom I.O."/>
            <person name="Guillou S."/>
            <person name="Cros-Aarteil S."/>
            <person name="Calhoun S."/>
            <person name="Haridas S."/>
            <person name="Kuo A."/>
            <person name="Mondo S."/>
            <person name="Pangilinan J."/>
            <person name="Riley R."/>
            <person name="Labutti K."/>
            <person name="Andreopoulos B."/>
            <person name="Lipzen A."/>
            <person name="Chen C."/>
            <person name="Yanf M."/>
            <person name="Daum C."/>
            <person name="Ng V."/>
            <person name="Clum A."/>
            <person name="Steindorff A."/>
            <person name="Ohm R."/>
            <person name="Martin F."/>
            <person name="Silar P."/>
            <person name="Natvig D."/>
            <person name="Lalanne C."/>
            <person name="Gautier V."/>
            <person name="Ament-Velasquez S.L."/>
            <person name="Kruys A."/>
            <person name="Hutchinson M.I."/>
            <person name="Powell A.J."/>
            <person name="Barry K."/>
            <person name="Miller A.N."/>
            <person name="Grigoriev I.V."/>
            <person name="Debuchy R."/>
            <person name="Gladieux P."/>
            <person name="Thoren M.H."/>
            <person name="Johannesson H."/>
        </authorList>
    </citation>
    <scope>NUCLEOTIDE SEQUENCE</scope>
    <source>
        <strain evidence="4">SMH4607-1</strain>
    </source>
</reference>
<keyword evidence="5" id="KW-1185">Reference proteome</keyword>
<proteinExistence type="predicted"/>
<evidence type="ECO:0000259" key="3">
    <source>
        <dbReference type="Pfam" id="PF12660"/>
    </source>
</evidence>
<sequence>MEGSIINFVIVVGKINIYSFSSWQPCILNLSHKEIERSAQLHLYLFIFLQIIATATTRLNKGDNMNNAKPKQKFLPFREITLNSRPLVKRAITFSCDGELAVAADDSVHILVPEFPDILKRREEKEKKRQEANGSATAADNAAEDSSSDEDPDENPYESYRIGVRAQYSEGSLHMPVSYPPLDPRINKELFATANIPFPYDNTTTTEDVSENEDENNGEDGEGDEKDEDDDEEEDEDDEDDEEDAESDVYDSEEDDDNEGSESLRPANRPFGAGYGPITGVGSSMNHVVCMAWSPSGLGINRRPILAILTGAGVVAMYGDSGALANILPRANEGMIQRRVLNSWIVLWGVGERLMVPGQQDAMSENIRGIAWAREISPGQALLATINDVKEIAIICVQTTWTRPDDKAKGPASEESNSRNETSTEAGDRGTGSMPDDSKQRLTWQVNEVARFKADGPHPKGDMMDPHWVPHGTSFGLNWSPWLETDGSRICVLSFIDRNYVGFRKITMKTPWVRGVLPEIQVGDKDTYGKCLYMSTDSFVEFEDARQIWTQGPVKTLRGLIATPFHLKPFEVTLVGGPDFDFTPHTPGDCGTVYSDDKIDPPSYNPIVDLIVHPPNPSEQPPMPLFSLIRMSATATNDDWYQTNIRPVADSTTTDTPQWARDIAQKLEIAIPADMHLRRSYDEDDSDSGSNSEELDSDSDSEDDDVEVDPALMDGSENSDEEDPAIPTGPEIHPHRFRMHGLTISPGGGAMAVLASAHSTQHPERGGWHTIRSSVYFSCKRHHSVVSPSPLPPALTTEARLFEYLYGGGPPVPGITVPAPAIDPYGQNTRLKALLGPAVDNQTCDLCQMPLTPVNPAANTASSMSFVGCEKGHVFSKCATSGLAVQVPGVTRSCGACGLRTMRGEIMATRVLDYSSREAVVSEMQDGVCGRCGGKFLN</sequence>
<evidence type="ECO:0008006" key="6">
    <source>
        <dbReference type="Google" id="ProtNLM"/>
    </source>
</evidence>
<feature type="region of interest" description="Disordered" evidence="1">
    <location>
        <begin position="197"/>
        <end position="271"/>
    </location>
</feature>
<comment type="caution">
    <text evidence="4">The sequence shown here is derived from an EMBL/GenBank/DDBJ whole genome shotgun (WGS) entry which is preliminary data.</text>
</comment>
<dbReference type="Proteomes" id="UP001172102">
    <property type="component" value="Unassembled WGS sequence"/>
</dbReference>
<dbReference type="InterPro" id="IPR024764">
    <property type="entry name" value="TFIIIC_Znf"/>
</dbReference>
<dbReference type="Pfam" id="PF12660">
    <property type="entry name" value="zf-TFIIIC"/>
    <property type="match status" value="1"/>
</dbReference>
<feature type="compositionally biased region" description="Acidic residues" evidence="1">
    <location>
        <begin position="208"/>
        <end position="260"/>
    </location>
</feature>
<evidence type="ECO:0000256" key="1">
    <source>
        <dbReference type="SAM" id="MobiDB-lite"/>
    </source>
</evidence>
<feature type="domain" description="Transcription factor IIIC 90kDa subunit N-terminal" evidence="2">
    <location>
        <begin position="279"/>
        <end position="761"/>
    </location>
</feature>
<dbReference type="GO" id="GO:0000127">
    <property type="term" value="C:transcription factor TFIIIC complex"/>
    <property type="evidence" value="ECO:0007669"/>
    <property type="project" value="InterPro"/>
</dbReference>
<dbReference type="InterPro" id="IPR044230">
    <property type="entry name" value="GTF3C4"/>
</dbReference>
<gene>
    <name evidence="4" type="ORF">B0H67DRAFT_232908</name>
</gene>
<accession>A0AA40AFT3</accession>
<dbReference type="AlphaFoldDB" id="A0AA40AFT3"/>
<feature type="region of interest" description="Disordered" evidence="1">
    <location>
        <begin position="403"/>
        <end position="439"/>
    </location>
</feature>
<dbReference type="GO" id="GO:0004402">
    <property type="term" value="F:histone acetyltransferase activity"/>
    <property type="evidence" value="ECO:0007669"/>
    <property type="project" value="InterPro"/>
</dbReference>
<feature type="domain" description="Transcription factor IIIC putative zinc-finger" evidence="3">
    <location>
        <begin position="862"/>
        <end position="936"/>
    </location>
</feature>
<evidence type="ECO:0000259" key="2">
    <source>
        <dbReference type="Pfam" id="PF12657"/>
    </source>
</evidence>
<dbReference type="EMBL" id="JAUKUA010000004">
    <property type="protein sequence ID" value="KAK0715052.1"/>
    <property type="molecule type" value="Genomic_DNA"/>
</dbReference>
<dbReference type="PANTHER" id="PTHR15496:SF2">
    <property type="entry name" value="GENERAL TRANSCRIPTION FACTOR 3C POLYPEPTIDE 4"/>
    <property type="match status" value="1"/>
</dbReference>
<feature type="compositionally biased region" description="Acidic residues" evidence="1">
    <location>
        <begin position="142"/>
        <end position="156"/>
    </location>
</feature>
<protein>
    <recommendedName>
        <fullName evidence="6">Transcription factor IIIC putative zinc-finger domain-containing protein</fullName>
    </recommendedName>
</protein>
<feature type="region of interest" description="Disordered" evidence="1">
    <location>
        <begin position="680"/>
        <end position="735"/>
    </location>
</feature>